<keyword evidence="3" id="KW-0808">Transferase</keyword>
<dbReference type="InterPro" id="IPR039367">
    <property type="entry name" value="Och1-like"/>
</dbReference>
<gene>
    <name evidence="3" type="ORF">BO78DRAFT_105549</name>
</gene>
<dbReference type="Proteomes" id="UP000248423">
    <property type="component" value="Unassembled WGS sequence"/>
</dbReference>
<comment type="similarity">
    <text evidence="1">Belongs to the glycosyltransferase 32 family.</text>
</comment>
<evidence type="ECO:0000256" key="2">
    <source>
        <dbReference type="SAM" id="Phobius"/>
    </source>
</evidence>
<protein>
    <submittedName>
        <fullName evidence="3">Glycosyl transferase</fullName>
    </submittedName>
</protein>
<dbReference type="InterPro" id="IPR029044">
    <property type="entry name" value="Nucleotide-diphossugar_trans"/>
</dbReference>
<dbReference type="STRING" id="1448318.A0A319FI24"/>
<accession>A0A319FI24</accession>
<sequence>MISRCMLRRPVLGAIALVVLFTWLLYRPDTSVQEISLLEHRYPLLFQRVHTNSATGGAWYIPPGWTNETDPIPESIVDAAEQASRAASSTAERHIPYSAIPLIVHQTWKNTRVDTWPHEIRQSTERWLRVVDGQMAYFLWDDEGIAEFIRRFEPGLEEQFYALPSHVEQSDVFRVLVSKWFGGIYADIDTEPLQSPAAWITRADIAPWQDRETGHVYNFTNPVQGIVGLEADCPPDSDIYWRMGYLLPTQLTQWAFAWAPGHPVLQTFIDHLFGELQTVSDHHAGELQSKTTQMELQGMDPISLTGPVAFTYSVQSWLGATTGLRWNALSGLQDGGRSKLVADVLVLPITGFSPGRGKYGNMGSKPITDPSARLLHRAQGSWRAFNLRVEYGKFCRTVFGRCRYWSKVPKGLLL</sequence>
<evidence type="ECO:0000313" key="3">
    <source>
        <dbReference type="EMBL" id="PYI06953.1"/>
    </source>
</evidence>
<dbReference type="SUPFAM" id="SSF53448">
    <property type="entry name" value="Nucleotide-diphospho-sugar transferases"/>
    <property type="match status" value="1"/>
</dbReference>
<dbReference type="InterPro" id="IPR007577">
    <property type="entry name" value="GlycoTrfase_DXD_sugar-bd_CS"/>
</dbReference>
<keyword evidence="2" id="KW-0812">Transmembrane</keyword>
<feature type="transmembrane region" description="Helical" evidence="2">
    <location>
        <begin position="7"/>
        <end position="26"/>
    </location>
</feature>
<dbReference type="PANTHER" id="PTHR31834:SF10">
    <property type="entry name" value="TRANSFERASE, PUTATIVE (AFU_ORTHOLOGUE AFUA_8G02040)-RELATED"/>
    <property type="match status" value="1"/>
</dbReference>
<dbReference type="OrthoDB" id="1577640at2759"/>
<keyword evidence="4" id="KW-1185">Reference proteome</keyword>
<evidence type="ECO:0000256" key="1">
    <source>
        <dbReference type="ARBA" id="ARBA00009003"/>
    </source>
</evidence>
<dbReference type="GO" id="GO:0000136">
    <property type="term" value="C:mannan polymerase complex"/>
    <property type="evidence" value="ECO:0007669"/>
    <property type="project" value="TreeGrafter"/>
</dbReference>
<dbReference type="GO" id="GO:0006487">
    <property type="term" value="P:protein N-linked glycosylation"/>
    <property type="evidence" value="ECO:0007669"/>
    <property type="project" value="TreeGrafter"/>
</dbReference>
<keyword evidence="2" id="KW-0472">Membrane</keyword>
<evidence type="ECO:0000313" key="4">
    <source>
        <dbReference type="Proteomes" id="UP000248423"/>
    </source>
</evidence>
<reference evidence="3 4" key="1">
    <citation type="submission" date="2018-02" db="EMBL/GenBank/DDBJ databases">
        <title>The genomes of Aspergillus section Nigri reveals drivers in fungal speciation.</title>
        <authorList>
            <consortium name="DOE Joint Genome Institute"/>
            <person name="Vesth T.C."/>
            <person name="Nybo J."/>
            <person name="Theobald S."/>
            <person name="Brandl J."/>
            <person name="Frisvad J.C."/>
            <person name="Nielsen K.F."/>
            <person name="Lyhne E.K."/>
            <person name="Kogle M.E."/>
            <person name="Kuo A."/>
            <person name="Riley R."/>
            <person name="Clum A."/>
            <person name="Nolan M."/>
            <person name="Lipzen A."/>
            <person name="Salamov A."/>
            <person name="Henrissat B."/>
            <person name="Wiebenga A."/>
            <person name="De vries R.P."/>
            <person name="Grigoriev I.V."/>
            <person name="Mortensen U.H."/>
            <person name="Andersen M.R."/>
            <person name="Baker S.E."/>
        </authorList>
    </citation>
    <scope>NUCLEOTIDE SEQUENCE [LARGE SCALE GENOMIC DNA]</scope>
    <source>
        <strain evidence="3 4">CBS 121057</strain>
    </source>
</reference>
<dbReference type="PANTHER" id="PTHR31834">
    <property type="entry name" value="INITIATION-SPECIFIC ALPHA-1,6-MANNOSYLTRANSFERASE"/>
    <property type="match status" value="1"/>
</dbReference>
<dbReference type="VEuPathDB" id="FungiDB:BO78DRAFT_105549"/>
<dbReference type="Gene3D" id="3.90.550.20">
    <property type="match status" value="1"/>
</dbReference>
<dbReference type="AlphaFoldDB" id="A0A319FI24"/>
<keyword evidence="2" id="KW-1133">Transmembrane helix</keyword>
<name>A0A319FI24_ASPSB</name>
<organism evidence="3 4">
    <name type="scientific">Aspergillus sclerotiicarbonarius (strain CBS 121057 / IBT 28362)</name>
    <dbReference type="NCBI Taxonomy" id="1448318"/>
    <lineage>
        <taxon>Eukaryota</taxon>
        <taxon>Fungi</taxon>
        <taxon>Dikarya</taxon>
        <taxon>Ascomycota</taxon>
        <taxon>Pezizomycotina</taxon>
        <taxon>Eurotiomycetes</taxon>
        <taxon>Eurotiomycetidae</taxon>
        <taxon>Eurotiales</taxon>
        <taxon>Aspergillaceae</taxon>
        <taxon>Aspergillus</taxon>
        <taxon>Aspergillus subgen. Circumdati</taxon>
    </lineage>
</organism>
<dbReference type="Pfam" id="PF04488">
    <property type="entry name" value="Gly_transf_sug"/>
    <property type="match status" value="1"/>
</dbReference>
<dbReference type="EMBL" id="KZ826345">
    <property type="protein sequence ID" value="PYI06953.1"/>
    <property type="molecule type" value="Genomic_DNA"/>
</dbReference>
<dbReference type="GO" id="GO:0000009">
    <property type="term" value="F:alpha-1,6-mannosyltransferase activity"/>
    <property type="evidence" value="ECO:0007669"/>
    <property type="project" value="InterPro"/>
</dbReference>
<proteinExistence type="inferred from homology"/>